<evidence type="ECO:0000313" key="10">
    <source>
        <dbReference type="Proteomes" id="UP000019132"/>
    </source>
</evidence>
<evidence type="ECO:0000256" key="5">
    <source>
        <dbReference type="ARBA" id="ARBA00022824"/>
    </source>
</evidence>
<keyword evidence="6 8" id="KW-1133">Transmembrane helix</keyword>
<dbReference type="InterPro" id="IPR005599">
    <property type="entry name" value="GPI_mannosylTrfase"/>
</dbReference>
<name>K3W7V1_GLOUD</name>
<dbReference type="GO" id="GO:0000026">
    <property type="term" value="F:alpha-1,2-mannosyltransferase activity"/>
    <property type="evidence" value="ECO:0007669"/>
    <property type="project" value="TreeGrafter"/>
</dbReference>
<keyword evidence="10" id="KW-1185">Reference proteome</keyword>
<keyword evidence="3" id="KW-0808">Transferase</keyword>
<dbReference type="Proteomes" id="UP000019132">
    <property type="component" value="Unassembled WGS sequence"/>
</dbReference>
<reference evidence="9" key="3">
    <citation type="submission" date="2015-02" db="UniProtKB">
        <authorList>
            <consortium name="EnsemblProtists"/>
        </authorList>
    </citation>
    <scope>IDENTIFICATION</scope>
    <source>
        <strain evidence="9">DAOM BR144</strain>
    </source>
</reference>
<sequence length="504" mass="58004">MTWTWEGLATTRAFWALVVGFRVWNALFVRTAFNPDEFWQSTEVAHRMVFGYGHLTWEWQSDAKIRGFAHPGLFVLLYKALALLNLDSRWAVAYGPRILQGLLSALNDYFLYRLACVYFDRRSAKWALLCNLFSWFIFYAMVRPFSNSIETVCTTGALAYWPWKFLEGESSKKENVDPMKKSNRVLALTLAALGVLFRPTNAIIWVYPGLLHLIQAHDRTNLVLFNVLPIAIATLAAMLVIDRWGYGEWTFVPYNFVKFNVLEGKDKLYGTQPWNWYVAQGFPAIIGSALPLAMAGFLTVPGLKKDLGHIIIWALFLYSNAAHKEFRFVLPLLPPALVYAGYCIRNLENKLYVQFRERTQSNLLRLAVFTVVVPNIAAAYYLSRWHQRAPVEVMDFLHQRIQENPSTSIHFWTPCHATPYYSYLHQNVSMWFPDCSPAGRELPEGSESQRLERDPVAFLSSKYHFSASSSQDATHEKLPEYVVMYSPTAKTIDDLLDRAHYLEV</sequence>
<comment type="subcellular location">
    <subcellularLocation>
        <location evidence="1 8">Endoplasmic reticulum membrane</location>
        <topology evidence="1 8">Multi-pass membrane protein</topology>
    </subcellularLocation>
</comment>
<dbReference type="FunCoup" id="K3W7V1">
    <property type="interactions" value="296"/>
</dbReference>
<dbReference type="EC" id="2.4.1.-" evidence="8"/>
<feature type="transmembrane region" description="Helical" evidence="8">
    <location>
        <begin position="364"/>
        <end position="382"/>
    </location>
</feature>
<evidence type="ECO:0000256" key="7">
    <source>
        <dbReference type="ARBA" id="ARBA00023136"/>
    </source>
</evidence>
<dbReference type="GO" id="GO:0006506">
    <property type="term" value="P:GPI anchor biosynthetic process"/>
    <property type="evidence" value="ECO:0007669"/>
    <property type="project" value="TreeGrafter"/>
</dbReference>
<evidence type="ECO:0000256" key="8">
    <source>
        <dbReference type="RuleBase" id="RU363075"/>
    </source>
</evidence>
<keyword evidence="7 8" id="KW-0472">Membrane</keyword>
<feature type="transmembrane region" description="Helical" evidence="8">
    <location>
        <begin position="185"/>
        <end position="210"/>
    </location>
</feature>
<dbReference type="HOGENOM" id="CLU_012353_2_0_1"/>
<proteinExistence type="inferred from homology"/>
<keyword evidence="4 8" id="KW-0812">Transmembrane</keyword>
<evidence type="ECO:0000256" key="1">
    <source>
        <dbReference type="ARBA" id="ARBA00004477"/>
    </source>
</evidence>
<dbReference type="STRING" id="431595.K3W7V1"/>
<dbReference type="Pfam" id="PF03901">
    <property type="entry name" value="Glyco_transf_22"/>
    <property type="match status" value="1"/>
</dbReference>
<evidence type="ECO:0000256" key="2">
    <source>
        <dbReference type="ARBA" id="ARBA00022676"/>
    </source>
</evidence>
<feature type="transmembrane region" description="Helical" evidence="8">
    <location>
        <begin position="277"/>
        <end position="300"/>
    </location>
</feature>
<evidence type="ECO:0000256" key="3">
    <source>
        <dbReference type="ARBA" id="ARBA00022679"/>
    </source>
</evidence>
<keyword evidence="2 8" id="KW-0328">Glycosyltransferase</keyword>
<dbReference type="eggNOG" id="KOG1771">
    <property type="taxonomic scope" value="Eukaryota"/>
</dbReference>
<dbReference type="OMA" id="HHMVFNN"/>
<dbReference type="AlphaFoldDB" id="K3W7V1"/>
<dbReference type="GO" id="GO:0005789">
    <property type="term" value="C:endoplasmic reticulum membrane"/>
    <property type="evidence" value="ECO:0007669"/>
    <property type="project" value="UniProtKB-SubCell"/>
</dbReference>
<evidence type="ECO:0000256" key="4">
    <source>
        <dbReference type="ARBA" id="ARBA00022692"/>
    </source>
</evidence>
<dbReference type="PANTHER" id="PTHR22760:SF4">
    <property type="entry name" value="GPI MANNOSYLTRANSFERASE 3"/>
    <property type="match status" value="1"/>
</dbReference>
<dbReference type="VEuPathDB" id="FungiDB:PYU1_G001042"/>
<keyword evidence="5 8" id="KW-0256">Endoplasmic reticulum</keyword>
<dbReference type="EnsemblProtists" id="PYU1_T001042">
    <property type="protein sequence ID" value="PYU1_T001042"/>
    <property type="gene ID" value="PYU1_G001042"/>
</dbReference>
<protein>
    <recommendedName>
        <fullName evidence="8">Mannosyltransferase</fullName>
        <ecNumber evidence="8">2.4.1.-</ecNumber>
    </recommendedName>
</protein>
<organism evidence="9 10">
    <name type="scientific">Globisporangium ultimum (strain ATCC 200006 / CBS 805.95 / DAOM BR144)</name>
    <name type="common">Pythium ultimum</name>
    <dbReference type="NCBI Taxonomy" id="431595"/>
    <lineage>
        <taxon>Eukaryota</taxon>
        <taxon>Sar</taxon>
        <taxon>Stramenopiles</taxon>
        <taxon>Oomycota</taxon>
        <taxon>Peronosporomycetes</taxon>
        <taxon>Pythiales</taxon>
        <taxon>Pythiaceae</taxon>
        <taxon>Globisporangium</taxon>
    </lineage>
</organism>
<dbReference type="EMBL" id="GL376620">
    <property type="status" value="NOT_ANNOTATED_CDS"/>
    <property type="molecule type" value="Genomic_DNA"/>
</dbReference>
<reference evidence="10" key="1">
    <citation type="journal article" date="2010" name="Genome Biol.">
        <title>Genome sequence of the necrotrophic plant pathogen Pythium ultimum reveals original pathogenicity mechanisms and effector repertoire.</title>
        <authorList>
            <person name="Levesque C.A."/>
            <person name="Brouwer H."/>
            <person name="Cano L."/>
            <person name="Hamilton J.P."/>
            <person name="Holt C."/>
            <person name="Huitema E."/>
            <person name="Raffaele S."/>
            <person name="Robideau G.P."/>
            <person name="Thines M."/>
            <person name="Win J."/>
            <person name="Zerillo M.M."/>
            <person name="Beakes G.W."/>
            <person name="Boore J.L."/>
            <person name="Busam D."/>
            <person name="Dumas B."/>
            <person name="Ferriera S."/>
            <person name="Fuerstenberg S.I."/>
            <person name="Gachon C.M."/>
            <person name="Gaulin E."/>
            <person name="Govers F."/>
            <person name="Grenville-Briggs L."/>
            <person name="Horner N."/>
            <person name="Hostetler J."/>
            <person name="Jiang R.H."/>
            <person name="Johnson J."/>
            <person name="Krajaejun T."/>
            <person name="Lin H."/>
            <person name="Meijer H.J."/>
            <person name="Moore B."/>
            <person name="Morris P."/>
            <person name="Phuntmart V."/>
            <person name="Puiu D."/>
            <person name="Shetty J."/>
            <person name="Stajich J.E."/>
            <person name="Tripathy S."/>
            <person name="Wawra S."/>
            <person name="van West P."/>
            <person name="Whitty B.R."/>
            <person name="Coutinho P.M."/>
            <person name="Henrissat B."/>
            <person name="Martin F."/>
            <person name="Thomas P.D."/>
            <person name="Tyler B.M."/>
            <person name="De Vries R.P."/>
            <person name="Kamoun S."/>
            <person name="Yandell M."/>
            <person name="Tisserat N."/>
            <person name="Buell C.R."/>
        </authorList>
    </citation>
    <scope>NUCLEOTIDE SEQUENCE</scope>
    <source>
        <strain evidence="10">DAOM:BR144</strain>
    </source>
</reference>
<evidence type="ECO:0000256" key="6">
    <source>
        <dbReference type="ARBA" id="ARBA00022989"/>
    </source>
</evidence>
<comment type="similarity">
    <text evidence="8">Belongs to the glycosyltransferase 22 family.</text>
</comment>
<dbReference type="InParanoid" id="K3W7V1"/>
<evidence type="ECO:0000313" key="9">
    <source>
        <dbReference type="EnsemblProtists" id="PYU1_T001042"/>
    </source>
</evidence>
<feature type="transmembrane region" description="Helical" evidence="8">
    <location>
        <begin position="328"/>
        <end position="344"/>
    </location>
</feature>
<accession>K3W7V1</accession>
<reference evidence="10" key="2">
    <citation type="submission" date="2010-04" db="EMBL/GenBank/DDBJ databases">
        <authorList>
            <person name="Buell R."/>
            <person name="Hamilton J."/>
            <person name="Hostetler J."/>
        </authorList>
    </citation>
    <scope>NUCLEOTIDE SEQUENCE [LARGE SCALE GENOMIC DNA]</scope>
    <source>
        <strain evidence="10">DAOM:BR144</strain>
    </source>
</reference>
<feature type="transmembrane region" description="Helical" evidence="8">
    <location>
        <begin position="222"/>
        <end position="241"/>
    </location>
</feature>
<dbReference type="PANTHER" id="PTHR22760">
    <property type="entry name" value="GLYCOSYLTRANSFERASE"/>
    <property type="match status" value="1"/>
</dbReference>